<feature type="non-terminal residue" evidence="3">
    <location>
        <position position="995"/>
    </location>
</feature>
<evidence type="ECO:0000313" key="3">
    <source>
        <dbReference type="EMBL" id="OBA24931.1"/>
    </source>
</evidence>
<dbReference type="Proteomes" id="UP000092321">
    <property type="component" value="Unassembled WGS sequence"/>
</dbReference>
<evidence type="ECO:0000256" key="1">
    <source>
        <dbReference type="SAM" id="MobiDB-lite"/>
    </source>
</evidence>
<dbReference type="AlphaFoldDB" id="A0A1B7T872"/>
<name>A0A1B7T872_9ASCO</name>
<organism evidence="3 4">
    <name type="scientific">Hanseniaspora valbyensis NRRL Y-1626</name>
    <dbReference type="NCBI Taxonomy" id="766949"/>
    <lineage>
        <taxon>Eukaryota</taxon>
        <taxon>Fungi</taxon>
        <taxon>Dikarya</taxon>
        <taxon>Ascomycota</taxon>
        <taxon>Saccharomycotina</taxon>
        <taxon>Saccharomycetes</taxon>
        <taxon>Saccharomycodales</taxon>
        <taxon>Saccharomycodaceae</taxon>
        <taxon>Hanseniaspora</taxon>
    </lineage>
</organism>
<accession>A0A1B7T872</accession>
<feature type="non-terminal residue" evidence="3">
    <location>
        <position position="1"/>
    </location>
</feature>
<feature type="region of interest" description="Disordered" evidence="1">
    <location>
        <begin position="887"/>
        <end position="917"/>
    </location>
</feature>
<comment type="caution">
    <text evidence="3">The sequence shown here is derived from an EMBL/GenBank/DDBJ whole genome shotgun (WGS) entry which is preliminary data.</text>
</comment>
<sequence>ETDKVDDNNNKEIILLDSDDDDDIEIIDSPVKTDKLQNIGALNKSQTIFINEILLNPNLLKTEPQFDKIFNEILLFSPNCVKITNLVKENMILPTIINQHFENVDATNWSSEILKELSIKNSTISYKECNVLTPIIFELVNESIKIETNLITKQQYYFKIAPILQILDTDVLSNFFNLKQLNSVNKSYPNYKPFLHQIIADLNNKDDTSLYLHNLFRIVKIVFQKFGEKIWTLYLKDVKVDHFAMFLRAQHSKLVLKQQIIKSQDRLSVDLFDPLPHLSDFIEWVNEFFHSLKTSLDMLFFSRSYVNFVLKFVDENYQFQNIPKGLLTCSGCLYLNKLLSINDENGISNNNMTYLEDKLTDVLPYRGVMNKETFLQTLVNYSLKCRVTINSDNTEIIEKITEPIFNLLFTCLQIDLNVLILTISKLQTDQKSIKTEEIKMINPTVYDYIIKNLNFYSLNECQKEIFTKNLFNHLKDVYLVVNLSNYTTLIKEKTDKVNANFSLIMGKITDIINKMESDDYGFISNALSKNQNVLYGFWSCIFSDNRLLYSKTVGLLYFCFDEEDRISNFYKLLSSDVENNLTIVTNILENLCDKHLFEPCHFGITVLQDLIDAMVILIKKEFSNEYVDLISINIKESLFKFWKSFWKFIKTLYESAYKWAHILRIDVLLEFCKNAMDLHKLAVESVVWFEKILKDKTKYDLITPVLNVLIISPSWLKLNDEPLVEQCINLLVYILNMAHKNWNKPVAKVITYEIFSVANKKDPETGKIKNSLTTEEQRQQLIDVLYEVDPDYVGKLSKKLIKFSKFDPNSREDADVKIISSSKTVHSNPNNSVKYALKGSKLSIPSLSNVLKKSAASNSKPVLLSSKDKAEEQLRIARASNGRVIHPASNNVFNDFSKKKSPQISSSSSDDDDDDEDDVDEIKAMFGISKQKAKLNKQNKKQGITMVDEFGNEIVKETKHKGERKMSLAELQKIEKDNMEKRLKVDTNPFYQEIF</sequence>
<dbReference type="Pfam" id="PF12726">
    <property type="entry name" value="SEN1_N"/>
    <property type="match status" value="1"/>
</dbReference>
<evidence type="ECO:0000259" key="2">
    <source>
        <dbReference type="Pfam" id="PF12726"/>
    </source>
</evidence>
<reference evidence="4" key="1">
    <citation type="journal article" date="2016" name="Proc. Natl. Acad. Sci. U.S.A.">
        <title>Comparative genomics of biotechnologically important yeasts.</title>
        <authorList>
            <person name="Riley R."/>
            <person name="Haridas S."/>
            <person name="Wolfe K.H."/>
            <person name="Lopes M.R."/>
            <person name="Hittinger C.T."/>
            <person name="Goeker M."/>
            <person name="Salamov A.A."/>
            <person name="Wisecaver J.H."/>
            <person name="Long T.M."/>
            <person name="Calvey C.H."/>
            <person name="Aerts A.L."/>
            <person name="Barry K.W."/>
            <person name="Choi C."/>
            <person name="Clum A."/>
            <person name="Coughlan A.Y."/>
            <person name="Deshpande S."/>
            <person name="Douglass A.P."/>
            <person name="Hanson S.J."/>
            <person name="Klenk H.-P."/>
            <person name="LaButti K.M."/>
            <person name="Lapidus A."/>
            <person name="Lindquist E.A."/>
            <person name="Lipzen A.M."/>
            <person name="Meier-Kolthoff J.P."/>
            <person name="Ohm R.A."/>
            <person name="Otillar R.P."/>
            <person name="Pangilinan J.L."/>
            <person name="Peng Y."/>
            <person name="Rokas A."/>
            <person name="Rosa C.A."/>
            <person name="Scheuner C."/>
            <person name="Sibirny A.A."/>
            <person name="Slot J.C."/>
            <person name="Stielow J.B."/>
            <person name="Sun H."/>
            <person name="Kurtzman C.P."/>
            <person name="Blackwell M."/>
            <person name="Grigoriev I.V."/>
            <person name="Jeffries T.W."/>
        </authorList>
    </citation>
    <scope>NUCLEOTIDE SEQUENCE [LARGE SCALE GENOMIC DNA]</scope>
    <source>
        <strain evidence="4">NRRL Y-1626</strain>
    </source>
</reference>
<proteinExistence type="predicted"/>
<dbReference type="EMBL" id="LXPE01000333">
    <property type="protein sequence ID" value="OBA24931.1"/>
    <property type="molecule type" value="Genomic_DNA"/>
</dbReference>
<dbReference type="InterPro" id="IPR024481">
    <property type="entry name" value="Helicase_Sen1_N"/>
</dbReference>
<protein>
    <recommendedName>
        <fullName evidence="2">Helicase Sen1 N-terminal domain-containing protein</fullName>
    </recommendedName>
</protein>
<dbReference type="OrthoDB" id="6513042at2759"/>
<feature type="domain" description="Helicase Sen1 N-terminal" evidence="2">
    <location>
        <begin position="37"/>
        <end position="728"/>
    </location>
</feature>
<evidence type="ECO:0000313" key="4">
    <source>
        <dbReference type="Proteomes" id="UP000092321"/>
    </source>
</evidence>
<keyword evidence="4" id="KW-1185">Reference proteome</keyword>
<gene>
    <name evidence="3" type="ORF">HANVADRAFT_95286</name>
</gene>